<evidence type="ECO:0000256" key="1">
    <source>
        <dbReference type="ARBA" id="ARBA00004196"/>
    </source>
</evidence>
<feature type="domain" description="GH29D-like beta-sandwich" evidence="9">
    <location>
        <begin position="1519"/>
        <end position="1583"/>
    </location>
</feature>
<dbReference type="SMART" id="SM00710">
    <property type="entry name" value="PbH1"/>
    <property type="match status" value="11"/>
</dbReference>
<evidence type="ECO:0000259" key="9">
    <source>
        <dbReference type="Pfam" id="PF13290"/>
    </source>
</evidence>
<sequence length="1694" mass="179789">MRKIVLLSILVLCFLFVGAVNAADPVNQDVYVSVSGNDANSGTGVASSYATIGKAVNVSDETKNVKIHLGEGNFTGNGNVNLTINKNHTGSGGSMTLIGAGINKTFIDGGKVNQLLNIGVNSNLTLINITFVNGNASSGGAICNKGILNIYNCSFENNNATSSGGAVYSESGSLSVSNSVFNNNYAKYSGGAVSSYSVCNVVNSNFTNNSGRSGGALYISGGSDRYSLVKNCTFLDSAAEQYGGSLYVTYASVVNNSFEDSITTGTSSSYGGGAIYGGNIYLQNNSMILCSAASGSGNYIKAIGPINNTGVTLDSKSITQPSFTLTASVADDKGNPIDGGSITFYANSTLLGYANVINGAATLNANMLLDNGFYALNGSSSYYSNVTNGTLDVNLNVNPSTYYVSPDGDDDVNDGLTNITPFKTIKKAVDTGFANGVYVNIYLLSGTYSGDGNVNLTLADYLGYLNLIGLNYNQSIIDGSGTDWAFNFGSNVQANLVNLTIKNCTITGSSKAIILSTGTNMGSANPIYKKITIKDCIFEDNVAKSYAAVVRLISGSVENSSFIHNAGTSVYLSTGYVQDVPVLVSNSMFLNNYNITRYGLLTLGNTAVLENSSFINNSANYSSIINFNANSAVSRNNQFINNTNPYVNGATDGVIVSGYFLSSNDTFEGNNVSSIVNNGIFVNDTFKNNTFTTGNRAIFYLNGGQLNVTNCTYTNNNGVNSVVVIRSGTLLNDGVLIFVSKNSNSLTSTLRAILDLPGFTVSGGSVNFYLNGTLLGTASFVNNTAELNVSGFGNGIYTITGNSTNFANAIVQNGVLNITAQVYDSLTYYVGQNGSDDTGDGSVSKPYATIQKAIEEGVSKTLNLIINILPGTIKGTGNVNMTLPNYLNLTITGTKNQSIIDGDGVNWLFVTDTLYENNLITLSNLTVKNAKAMKIFSGAGQATSGVGIIQTAGNLKIDNCTFTDNIGYVISAAEGAYLTVNNSYFTRNTNAIYSYYGNYIAILNSVFENNIAVNNATWTGGKSLIYIQDRYRPSSSDRVLDVSTVLIDNITISGTVGDNTSYVSCGVFIKGCNSTILNSKFINNDLTTAFAVFAGDTANNLTNCYTLTNCYFKNNTYDIRTLYGPAAGPRPTITLINSIFDSSGGFTYIDSRYKNAWWNVTNCSFTNMLNNLTFVSEGAVINGSLFKNDTVTLPDNTTNSAILNCTVLSSSNLNHLNYNYWGGSNPKVSNVNYWIVPVLVADGKAGLSQVVSLVYKVFDGVNYYDYDVSSIPIPMEEFVLSVVKGSIAPGLGNLTKGGFDAVYAVGGYGVNTVIANFADGNSLSLDVDFHTDSTSSDVILSKSVGESGEYVDVAVDVTGEDGSPVNGGVVEFFLAGTSLGTVNVVNGVATKRIQVNGSVGFYEIYAKYVGTDCFAESNGVELYQLIDTVAPTASVNVPGGLYNTSKTVTVNMSETGSIYYTLDGKTPTTSSSKYTGPISISSTTTLKYVAVDNAGNQSPVYTAVYTIDKTAPTASASVKAGTYNTAKLITLKMSEAGTIYYTLNGKTPTTSNARYSKAINMASTHTLKFFAVDKAGNKSPVYTVKYVIDKTRPYVKVMYPKKSSTGISRSSTLYLKFSENIKTSINWSKVYIKNLKTGKKVAVSKVIKNNVLYFKTGKRSAYTWYQIYIPASAIKDAAGNNGISYTWKFKTGKY</sequence>
<keyword evidence="11" id="KW-1185">Reference proteome</keyword>
<evidence type="ECO:0000313" key="10">
    <source>
        <dbReference type="EMBL" id="PAV05059.1"/>
    </source>
</evidence>
<dbReference type="Pfam" id="PF13205">
    <property type="entry name" value="Big_5"/>
    <property type="match status" value="1"/>
</dbReference>
<dbReference type="PANTHER" id="PTHR19862">
    <property type="entry name" value="WD REPEAT-CONTAINING PROTEIN 48"/>
    <property type="match status" value="1"/>
</dbReference>
<keyword evidence="4" id="KW-0964">Secreted</keyword>
<accession>A0A2A2H6L5</accession>
<evidence type="ECO:0000256" key="5">
    <source>
        <dbReference type="ARBA" id="ARBA00022729"/>
    </source>
</evidence>
<dbReference type="InterPro" id="IPR032812">
    <property type="entry name" value="SbsA_Ig"/>
</dbReference>
<evidence type="ECO:0000313" key="11">
    <source>
        <dbReference type="Proteomes" id="UP000217784"/>
    </source>
</evidence>
<comment type="subcellular location">
    <subcellularLocation>
        <location evidence="1">Cell envelope</location>
    </subcellularLocation>
    <subcellularLocation>
        <location evidence="2">Cell outer membrane</location>
    </subcellularLocation>
    <subcellularLocation>
        <location evidence="3">Secreted</location>
    </subcellularLocation>
</comment>
<dbReference type="Proteomes" id="UP000217784">
    <property type="component" value="Unassembled WGS sequence"/>
</dbReference>
<keyword evidence="7" id="KW-0998">Cell outer membrane</keyword>
<dbReference type="SUPFAM" id="SSF51126">
    <property type="entry name" value="Pectin lyase-like"/>
    <property type="match status" value="3"/>
</dbReference>
<dbReference type="InterPro" id="IPR051246">
    <property type="entry name" value="WDR48"/>
</dbReference>
<dbReference type="InterPro" id="IPR012334">
    <property type="entry name" value="Pectin_lyas_fold"/>
</dbReference>
<dbReference type="GO" id="GO:0000724">
    <property type="term" value="P:double-strand break repair via homologous recombination"/>
    <property type="evidence" value="ECO:0007669"/>
    <property type="project" value="TreeGrafter"/>
</dbReference>
<dbReference type="InterPro" id="IPR013783">
    <property type="entry name" value="Ig-like_fold"/>
</dbReference>
<dbReference type="InterPro" id="IPR006626">
    <property type="entry name" value="PbH1"/>
</dbReference>
<dbReference type="EMBL" id="LMVM01000012">
    <property type="protein sequence ID" value="PAV05059.1"/>
    <property type="molecule type" value="Genomic_DNA"/>
</dbReference>
<comment type="caution">
    <text evidence="10">The sequence shown here is derived from an EMBL/GenBank/DDBJ whole genome shotgun (WGS) entry which is preliminary data.</text>
</comment>
<dbReference type="Pfam" id="PF13290">
    <property type="entry name" value="CHB_HEX_C_1"/>
    <property type="match status" value="2"/>
</dbReference>
<dbReference type="Gene3D" id="2.60.40.10">
    <property type="entry name" value="Immunoglobulins"/>
    <property type="match status" value="1"/>
</dbReference>
<evidence type="ECO:0000256" key="7">
    <source>
        <dbReference type="ARBA" id="ARBA00023237"/>
    </source>
</evidence>
<dbReference type="RefSeq" id="WP_179288743.1">
    <property type="nucleotide sequence ID" value="NZ_LMVM01000012.1"/>
</dbReference>
<organism evidence="10 11">
    <name type="scientific">Methanobacterium bryantii</name>
    <dbReference type="NCBI Taxonomy" id="2161"/>
    <lineage>
        <taxon>Archaea</taxon>
        <taxon>Methanobacteriati</taxon>
        <taxon>Methanobacteriota</taxon>
        <taxon>Methanomada group</taxon>
        <taxon>Methanobacteria</taxon>
        <taxon>Methanobacteriales</taxon>
        <taxon>Methanobacteriaceae</taxon>
        <taxon>Methanobacterium</taxon>
    </lineage>
</organism>
<dbReference type="InterPro" id="IPR003368">
    <property type="entry name" value="POMP_repeat"/>
</dbReference>
<feature type="domain" description="GH29D-like beta-sandwich" evidence="9">
    <location>
        <begin position="1438"/>
        <end position="1502"/>
    </location>
</feature>
<protein>
    <submittedName>
        <fullName evidence="10">Uncharacterized protein</fullName>
    </submittedName>
</protein>
<evidence type="ECO:0000256" key="2">
    <source>
        <dbReference type="ARBA" id="ARBA00004442"/>
    </source>
</evidence>
<dbReference type="GO" id="GO:0043130">
    <property type="term" value="F:ubiquitin binding"/>
    <property type="evidence" value="ECO:0007669"/>
    <property type="project" value="TreeGrafter"/>
</dbReference>
<dbReference type="Gene3D" id="2.160.20.10">
    <property type="entry name" value="Single-stranded right-handed beta-helix, Pectin lyase-like"/>
    <property type="match status" value="3"/>
</dbReference>
<dbReference type="GO" id="GO:0005576">
    <property type="term" value="C:extracellular region"/>
    <property type="evidence" value="ECO:0007669"/>
    <property type="project" value="UniProtKB-SubCell"/>
</dbReference>
<evidence type="ECO:0000256" key="6">
    <source>
        <dbReference type="ARBA" id="ARBA00023136"/>
    </source>
</evidence>
<dbReference type="InterPro" id="IPR059177">
    <property type="entry name" value="GH29D-like_dom"/>
</dbReference>
<dbReference type="InterPro" id="IPR011050">
    <property type="entry name" value="Pectin_lyase_fold/virulence"/>
</dbReference>
<evidence type="ECO:0000256" key="4">
    <source>
        <dbReference type="ARBA" id="ARBA00022525"/>
    </source>
</evidence>
<dbReference type="OrthoDB" id="82538at2157"/>
<name>A0A2A2H6L5_METBR</name>
<proteinExistence type="predicted"/>
<gene>
    <name evidence="10" type="ORF">ASJ80_12225</name>
</gene>
<reference evidence="10 11" key="1">
    <citation type="journal article" date="2017" name="BMC Genomics">
        <title>Genomic analysis of methanogenic archaea reveals a shift towards energy conservation.</title>
        <authorList>
            <person name="Gilmore S.P."/>
            <person name="Henske J.K."/>
            <person name="Sexton J.A."/>
            <person name="Solomon K.V."/>
            <person name="Seppala S."/>
            <person name="Yoo J.I."/>
            <person name="Huyett L.M."/>
            <person name="Pressman A."/>
            <person name="Cogan J.Z."/>
            <person name="Kivenson V."/>
            <person name="Peng X."/>
            <person name="Tan Y."/>
            <person name="Valentine D.L."/>
            <person name="O'Malley M.A."/>
        </authorList>
    </citation>
    <scope>NUCLEOTIDE SEQUENCE [LARGE SCALE GENOMIC DNA]</scope>
    <source>
        <strain evidence="10 11">M.o.H.</strain>
    </source>
</reference>
<dbReference type="PANTHER" id="PTHR19862:SF14">
    <property type="entry name" value="WD REPEAT-CONTAINING PROTEIN 48"/>
    <property type="match status" value="1"/>
</dbReference>
<dbReference type="NCBIfam" id="TIGR01376">
    <property type="entry name" value="POMP_repeat"/>
    <property type="match status" value="1"/>
</dbReference>
<keyword evidence="6" id="KW-0472">Membrane</keyword>
<evidence type="ECO:0000259" key="8">
    <source>
        <dbReference type="Pfam" id="PF13205"/>
    </source>
</evidence>
<keyword evidence="5" id="KW-0732">Signal</keyword>
<feature type="domain" description="SbsA Ig-like" evidence="8">
    <location>
        <begin position="1589"/>
        <end position="1691"/>
    </location>
</feature>
<evidence type="ECO:0000256" key="3">
    <source>
        <dbReference type="ARBA" id="ARBA00004613"/>
    </source>
</evidence>